<evidence type="ECO:0000259" key="3">
    <source>
        <dbReference type="PROSITE" id="PS50885"/>
    </source>
</evidence>
<reference evidence="4 5" key="1">
    <citation type="submission" date="2018-09" db="EMBL/GenBank/DDBJ databases">
        <authorList>
            <person name="Zhu H."/>
        </authorList>
    </citation>
    <scope>NUCLEOTIDE SEQUENCE [LARGE SCALE GENOMIC DNA]</scope>
    <source>
        <strain evidence="4 5">K2S05-167</strain>
    </source>
</reference>
<feature type="domain" description="HAMP" evidence="3">
    <location>
        <begin position="475"/>
        <end position="527"/>
    </location>
</feature>
<keyword evidence="2" id="KW-0812">Transmembrane</keyword>
<feature type="compositionally biased region" description="Low complexity" evidence="1">
    <location>
        <begin position="209"/>
        <end position="224"/>
    </location>
</feature>
<proteinExistence type="predicted"/>
<evidence type="ECO:0000256" key="1">
    <source>
        <dbReference type="SAM" id="MobiDB-lite"/>
    </source>
</evidence>
<protein>
    <submittedName>
        <fullName evidence="4">HAMP domain-containing protein</fullName>
    </submittedName>
</protein>
<dbReference type="GO" id="GO:0016020">
    <property type="term" value="C:membrane"/>
    <property type="evidence" value="ECO:0007669"/>
    <property type="project" value="InterPro"/>
</dbReference>
<accession>A0A418V6X7</accession>
<evidence type="ECO:0000313" key="4">
    <source>
        <dbReference type="EMBL" id="RJF71820.1"/>
    </source>
</evidence>
<dbReference type="OrthoDB" id="61172at2"/>
<feature type="region of interest" description="Disordered" evidence="1">
    <location>
        <begin position="209"/>
        <end position="259"/>
    </location>
</feature>
<evidence type="ECO:0000256" key="2">
    <source>
        <dbReference type="SAM" id="Phobius"/>
    </source>
</evidence>
<keyword evidence="5" id="KW-1185">Reference proteome</keyword>
<comment type="caution">
    <text evidence="4">The sequence shown here is derived from an EMBL/GenBank/DDBJ whole genome shotgun (WGS) entry which is preliminary data.</text>
</comment>
<dbReference type="SUPFAM" id="SSF158472">
    <property type="entry name" value="HAMP domain-like"/>
    <property type="match status" value="1"/>
</dbReference>
<dbReference type="RefSeq" id="WP_119763365.1">
    <property type="nucleotide sequence ID" value="NZ_QYUJ01000014.1"/>
</dbReference>
<gene>
    <name evidence="4" type="ORF">D3875_09860</name>
</gene>
<dbReference type="AlphaFoldDB" id="A0A418V6X7"/>
<dbReference type="Gene3D" id="6.10.340.10">
    <property type="match status" value="1"/>
</dbReference>
<dbReference type="GO" id="GO:0007165">
    <property type="term" value="P:signal transduction"/>
    <property type="evidence" value="ECO:0007669"/>
    <property type="project" value="InterPro"/>
</dbReference>
<keyword evidence="2" id="KW-0472">Membrane</keyword>
<dbReference type="InterPro" id="IPR003660">
    <property type="entry name" value="HAMP_dom"/>
</dbReference>
<dbReference type="Proteomes" id="UP000286287">
    <property type="component" value="Unassembled WGS sequence"/>
</dbReference>
<evidence type="ECO:0000313" key="5">
    <source>
        <dbReference type="Proteomes" id="UP000286287"/>
    </source>
</evidence>
<dbReference type="PROSITE" id="PS50885">
    <property type="entry name" value="HAMP"/>
    <property type="match status" value="1"/>
</dbReference>
<name>A0A418V6X7_9DEIO</name>
<sequence>MKYTVVIRQPVPDEVRPTLEKELVERFGLNEQQAERLAGRRAGRLLKPTTQARADLLLRVYLSVGAQVLLEEIPEDGDAPSQAFRAAPAPVDDAVLAPPLPNDISLSEFSLPVGGGSVGGDVFSPAGAGFTASDDPFAATFAPVGGSSPTALLDAPPLPDWATHDPTLLPSHDPGVNLLGGLPGPSLSSTATPSEAAIARELHSAVNGNSAASSTSAAGGASTANGGGRAGSPKGPLTDDWADFAGGLNLPENSAPVTAPRATTEFLTAVTEDAPAKTLPRTSLARQITLATLLPVGLSSLLSLGLLALSLPGQQNRTSINSSHNLATAIGTTLNDSFQALTDEQLDAIVTNPEVGFVRVESANGTSYTRTKDPLKNDAVNKQLAAWSQSNPNGHKVNLDSGTYVTSRVTFVNQDGRITPVQGAIPANATLARRVSVGIIDSQSQRILWNILLLSILATLIGLGIASLLARQAAQRIVQPISDLVKVADAISLGDLTRPVKATSNDELGDLSQALERMRLSLEAAMDRLRRRKRG</sequence>
<dbReference type="Pfam" id="PF00672">
    <property type="entry name" value="HAMP"/>
    <property type="match status" value="1"/>
</dbReference>
<keyword evidence="2" id="KW-1133">Transmembrane helix</keyword>
<dbReference type="CDD" id="cd06225">
    <property type="entry name" value="HAMP"/>
    <property type="match status" value="1"/>
</dbReference>
<dbReference type="EMBL" id="QYUJ01000014">
    <property type="protein sequence ID" value="RJF71820.1"/>
    <property type="molecule type" value="Genomic_DNA"/>
</dbReference>
<organism evidence="4 5">
    <name type="scientific">Deinococcus cavernae</name>
    <dbReference type="NCBI Taxonomy" id="2320857"/>
    <lineage>
        <taxon>Bacteria</taxon>
        <taxon>Thermotogati</taxon>
        <taxon>Deinococcota</taxon>
        <taxon>Deinococci</taxon>
        <taxon>Deinococcales</taxon>
        <taxon>Deinococcaceae</taxon>
        <taxon>Deinococcus</taxon>
    </lineage>
</organism>
<feature type="transmembrane region" description="Helical" evidence="2">
    <location>
        <begin position="447"/>
        <end position="470"/>
    </location>
</feature>
<dbReference type="SMART" id="SM00304">
    <property type="entry name" value="HAMP"/>
    <property type="match status" value="1"/>
</dbReference>